<evidence type="ECO:0000256" key="2">
    <source>
        <dbReference type="ARBA" id="ARBA00007613"/>
    </source>
</evidence>
<evidence type="ECO:0000256" key="4">
    <source>
        <dbReference type="ARBA" id="ARBA00022452"/>
    </source>
</evidence>
<reference evidence="9 10" key="1">
    <citation type="journal article" date="2011" name="Stand. Genomic Sci.">
        <title>Complete genome sequence of the acetate-degrading sulfate reducer Desulfobacca acetoxidans type strain (ASRB2).</title>
        <authorList>
            <person name="Goker M."/>
            <person name="Teshima H."/>
            <person name="Lapidus A."/>
            <person name="Nolan M."/>
            <person name="Lucas S."/>
            <person name="Hammon N."/>
            <person name="Deshpande S."/>
            <person name="Cheng J.F."/>
            <person name="Tapia R."/>
            <person name="Han C."/>
            <person name="Goodwin L."/>
            <person name="Pitluck S."/>
            <person name="Huntemann M."/>
            <person name="Liolios K."/>
            <person name="Ivanova N."/>
            <person name="Pagani I."/>
            <person name="Mavromatis K."/>
            <person name="Ovchinikova G."/>
            <person name="Pati A."/>
            <person name="Chen A."/>
            <person name="Palaniappan K."/>
            <person name="Land M."/>
            <person name="Hauser L."/>
            <person name="Brambilla E.M."/>
            <person name="Rohde M."/>
            <person name="Spring S."/>
            <person name="Detter J.C."/>
            <person name="Woyke T."/>
            <person name="Bristow J."/>
            <person name="Eisen J.A."/>
            <person name="Markowitz V."/>
            <person name="Hugenholtz P."/>
            <person name="Kyrpides N.C."/>
            <person name="Klenk H.P."/>
        </authorList>
    </citation>
    <scope>NUCLEOTIDE SEQUENCE [LARGE SCALE GENOMIC DNA]</scope>
    <source>
        <strain evidence="10">ATCC 700848 / DSM 11109 / ASRB2</strain>
    </source>
</reference>
<keyword evidence="4" id="KW-1134">Transmembrane beta strand</keyword>
<evidence type="ECO:0000256" key="1">
    <source>
        <dbReference type="ARBA" id="ARBA00004442"/>
    </source>
</evidence>
<protein>
    <submittedName>
        <fullName evidence="9">Outer membrane efflux protein</fullName>
    </submittedName>
</protein>
<feature type="coiled-coil region" evidence="8">
    <location>
        <begin position="351"/>
        <end position="396"/>
    </location>
</feature>
<dbReference type="AlphaFoldDB" id="F2NCT1"/>
<dbReference type="EMBL" id="CP002629">
    <property type="protein sequence ID" value="AEB09362.1"/>
    <property type="molecule type" value="Genomic_DNA"/>
</dbReference>
<proteinExistence type="inferred from homology"/>
<reference evidence="10" key="2">
    <citation type="submission" date="2011-03" db="EMBL/GenBank/DDBJ databases">
        <title>The complete genome of Desulfobacca acetoxidans DSM 11109.</title>
        <authorList>
            <consortium name="US DOE Joint Genome Institute (JGI-PGF)"/>
            <person name="Lucas S."/>
            <person name="Copeland A."/>
            <person name="Lapidus A."/>
            <person name="Bruce D."/>
            <person name="Goodwin L."/>
            <person name="Pitluck S."/>
            <person name="Peters L."/>
            <person name="Kyrpides N."/>
            <person name="Mavromatis K."/>
            <person name="Ivanova N."/>
            <person name="Ovchinnikova G."/>
            <person name="Teshima H."/>
            <person name="Detter J.C."/>
            <person name="Han C."/>
            <person name="Land M."/>
            <person name="Hauser L."/>
            <person name="Markowitz V."/>
            <person name="Cheng J.-F."/>
            <person name="Hugenholtz P."/>
            <person name="Woyke T."/>
            <person name="Wu D."/>
            <person name="Spring S."/>
            <person name="Schueler E."/>
            <person name="Brambilla E."/>
            <person name="Klenk H.-P."/>
            <person name="Eisen J.A."/>
        </authorList>
    </citation>
    <scope>NUCLEOTIDE SEQUENCE [LARGE SCALE GENOMIC DNA]</scope>
    <source>
        <strain evidence="10">ATCC 700848 / DSM 11109 / ASRB2</strain>
    </source>
</reference>
<dbReference type="RefSeq" id="WP_013706472.1">
    <property type="nucleotide sequence ID" value="NC_015388.1"/>
</dbReference>
<dbReference type="Pfam" id="PF02321">
    <property type="entry name" value="OEP"/>
    <property type="match status" value="1"/>
</dbReference>
<dbReference type="PANTHER" id="PTHR30026">
    <property type="entry name" value="OUTER MEMBRANE PROTEIN TOLC"/>
    <property type="match status" value="1"/>
</dbReference>
<dbReference type="GO" id="GO:0015288">
    <property type="term" value="F:porin activity"/>
    <property type="evidence" value="ECO:0007669"/>
    <property type="project" value="TreeGrafter"/>
</dbReference>
<keyword evidence="7" id="KW-0998">Cell outer membrane</keyword>
<evidence type="ECO:0000313" key="9">
    <source>
        <dbReference type="EMBL" id="AEB09362.1"/>
    </source>
</evidence>
<organism evidence="9 10">
    <name type="scientific">Desulfobacca acetoxidans (strain ATCC 700848 / DSM 11109 / ASRB2)</name>
    <dbReference type="NCBI Taxonomy" id="880072"/>
    <lineage>
        <taxon>Bacteria</taxon>
        <taxon>Pseudomonadati</taxon>
        <taxon>Thermodesulfobacteriota</taxon>
        <taxon>Desulfobaccia</taxon>
        <taxon>Desulfobaccales</taxon>
        <taxon>Desulfobaccaceae</taxon>
        <taxon>Desulfobacca</taxon>
    </lineage>
</organism>
<dbReference type="InterPro" id="IPR003423">
    <property type="entry name" value="OMP_efflux"/>
</dbReference>
<dbReference type="InterPro" id="IPR051906">
    <property type="entry name" value="TolC-like"/>
</dbReference>
<gene>
    <name evidence="9" type="ordered locus">Desac_1507</name>
</gene>
<keyword evidence="3" id="KW-0813">Transport</keyword>
<dbReference type="eggNOG" id="COG1538">
    <property type="taxonomic scope" value="Bacteria"/>
</dbReference>
<dbReference type="GO" id="GO:1990281">
    <property type="term" value="C:efflux pump complex"/>
    <property type="evidence" value="ECO:0007669"/>
    <property type="project" value="TreeGrafter"/>
</dbReference>
<name>F2NCT1_DESAR</name>
<comment type="subcellular location">
    <subcellularLocation>
        <location evidence="1">Cell outer membrane</location>
    </subcellularLocation>
</comment>
<keyword evidence="6" id="KW-0472">Membrane</keyword>
<comment type="similarity">
    <text evidence="2">Belongs to the outer membrane factor (OMF) (TC 1.B.17) family.</text>
</comment>
<evidence type="ECO:0000256" key="5">
    <source>
        <dbReference type="ARBA" id="ARBA00022692"/>
    </source>
</evidence>
<keyword evidence="8" id="KW-0175">Coiled coil</keyword>
<dbReference type="HOGENOM" id="CLU_037851_0_0_7"/>
<dbReference type="Gene3D" id="1.20.1600.10">
    <property type="entry name" value="Outer membrane efflux proteins (OEP)"/>
    <property type="match status" value="1"/>
</dbReference>
<keyword evidence="10" id="KW-1185">Reference proteome</keyword>
<keyword evidence="5" id="KW-0812">Transmembrane</keyword>
<dbReference type="KEGG" id="dao:Desac_1507"/>
<dbReference type="STRING" id="880072.Desac_1507"/>
<dbReference type="GO" id="GO:0015562">
    <property type="term" value="F:efflux transmembrane transporter activity"/>
    <property type="evidence" value="ECO:0007669"/>
    <property type="project" value="InterPro"/>
</dbReference>
<evidence type="ECO:0000256" key="7">
    <source>
        <dbReference type="ARBA" id="ARBA00023237"/>
    </source>
</evidence>
<evidence type="ECO:0000313" key="10">
    <source>
        <dbReference type="Proteomes" id="UP000000483"/>
    </source>
</evidence>
<dbReference type="PANTHER" id="PTHR30026:SF13">
    <property type="entry name" value="MEMBRANE EFFLUX PROTEIN, PUTATIVE-RELATED"/>
    <property type="match status" value="1"/>
</dbReference>
<evidence type="ECO:0000256" key="3">
    <source>
        <dbReference type="ARBA" id="ARBA00022448"/>
    </source>
</evidence>
<dbReference type="SUPFAM" id="SSF56954">
    <property type="entry name" value="Outer membrane efflux proteins (OEP)"/>
    <property type="match status" value="1"/>
</dbReference>
<evidence type="ECO:0000256" key="8">
    <source>
        <dbReference type="SAM" id="Coils"/>
    </source>
</evidence>
<evidence type="ECO:0000256" key="6">
    <source>
        <dbReference type="ARBA" id="ARBA00023136"/>
    </source>
</evidence>
<dbReference type="GO" id="GO:0009279">
    <property type="term" value="C:cell outer membrane"/>
    <property type="evidence" value="ECO:0007669"/>
    <property type="project" value="UniProtKB-SubCell"/>
</dbReference>
<dbReference type="Proteomes" id="UP000000483">
    <property type="component" value="Chromosome"/>
</dbReference>
<dbReference type="OrthoDB" id="9765575at2"/>
<accession>F2NCT1</accession>
<sequence length="465" mass="52285">MAERWISGRRMGQWSLGLLLSLLGLWLFATAPTAAAAGYTLDQCIEKALKYSPEVREAKQEVEMSKAKHDEAAAHKLPTIEGLGLVGPAHRARGDQVYSPDTSTHINQWTIFGRISAAIVQPIYTFGKIQFRQDAAKAGIEVSRAGVQRKEGETILQVKEAYYGLLLGRVGKETVDEVKGFLNNARDILQRLLAVRSKSVSEIDQYKLEAYAGELEKYRNLTEKAESLAYDALRTRMGLKSEERLEIQEQSLPMPEKPLQSLGHYVTTAQELRPEFKQLKAGLTAKQKLVDAARADQYPSFFVGGFGSLAGAPGRTRIKNPFIYDDFNHVYGGAAGGMKFDLDFGIKKAKIREAKADLQKLRETNDYAQDNIPLQVQKAYLEAREAEKNIQAFRKAYTESRKWMVAALSNYDMGLAPSKEVFDAIEKYALNRGEFLKAIYDYNISLAQLNLYTGSYLREKVYYKE</sequence>